<keyword evidence="3" id="KW-0274">FAD</keyword>
<dbReference type="PANTHER" id="PTHR43004:SF19">
    <property type="entry name" value="BINDING MONOOXYGENASE, PUTATIVE (JCVI)-RELATED"/>
    <property type="match status" value="1"/>
</dbReference>
<comment type="caution">
    <text evidence="5">The sequence shown here is derived from an EMBL/GenBank/DDBJ whole genome shotgun (WGS) entry which is preliminary data.</text>
</comment>
<comment type="cofactor">
    <cofactor evidence="1">
        <name>FAD</name>
        <dbReference type="ChEBI" id="CHEBI:57692"/>
    </cofactor>
</comment>
<reference evidence="5 6" key="1">
    <citation type="journal article" date="2015" name="Int. J. Syst. Evol. Microbiol.">
        <title>Exiguobacterium enclense sp. nov., isolated from sediment.</title>
        <authorList>
            <person name="Dastager S.G."/>
            <person name="Mawlankar R."/>
            <person name="Sonalkar V.V."/>
            <person name="Thorat M.N."/>
            <person name="Mual P."/>
            <person name="Verma A."/>
            <person name="Krishnamurthi S."/>
            <person name="Tang S.K."/>
            <person name="Li W.J."/>
        </authorList>
    </citation>
    <scope>NUCLEOTIDE SEQUENCE [LARGE SCALE GENOMIC DNA]</scope>
    <source>
        <strain evidence="5 6">NIO-1109</strain>
    </source>
</reference>
<evidence type="ECO:0000313" key="5">
    <source>
        <dbReference type="EMBL" id="KSU50749.1"/>
    </source>
</evidence>
<sequence>MNKKLDVLIIGAGPTGLTLALALSRYGLSFRIVERASGPSVVSKAIGIQARSLELFARLGVAEDLMENAIKINQGNLYVNGAWQAKLDFTDLNTPFPFVTLLPQSETERILEAQLAKYGHVVERETELTGFAQFPTFVTASLQHKGETETVDASFIIGADGANSFVRRELGLPFSGKSFKESWALADIEVDWPLSSEEVHIFFSDHGVIESFPLQSNLFRITGNLTSGPVPTDHKAIDDFLQNRAKVPFELKKVHWYSMFRVHNRIIEKFGHHRIYLIGDAAHINSPVGGQGMNTGIADAMNLAWKLWCVHQFKASFPLLDSYSVERREAAQGILRSTNLATELLQINIPFLLPLQEKIIRNSLKIAPLHHFVTNRIAQLNSHYPASSTFVTQGHFSPLTPKPGEPMPYSEVVHPRTKKNELLLRRADRNFLLLLFLPKNATDDLLEPFKELAYTYPDLFETVPIHQSLKEDGVVDQGGELARRFGIKQSGLYLIRPDGYIAYRQQGLKSKSFARYVERLLYAR</sequence>
<dbReference type="Gene3D" id="3.30.70.2450">
    <property type="match status" value="1"/>
</dbReference>
<protein>
    <submittedName>
        <fullName evidence="5">Monooxygenase</fullName>
    </submittedName>
</protein>
<feature type="domain" description="FAD-binding" evidence="4">
    <location>
        <begin position="5"/>
        <end position="337"/>
    </location>
</feature>
<dbReference type="GO" id="GO:0071949">
    <property type="term" value="F:FAD binding"/>
    <property type="evidence" value="ECO:0007669"/>
    <property type="project" value="InterPro"/>
</dbReference>
<accession>A0A0V8GKL1</accession>
<dbReference type="InterPro" id="IPR036188">
    <property type="entry name" value="FAD/NAD-bd_sf"/>
</dbReference>
<dbReference type="EMBL" id="LNQL01000001">
    <property type="protein sequence ID" value="KSU50749.1"/>
    <property type="molecule type" value="Genomic_DNA"/>
</dbReference>
<keyword evidence="2" id="KW-0285">Flavoprotein</keyword>
<name>A0A0V8GKL1_9BACL</name>
<dbReference type="OrthoDB" id="9766816at2"/>
<dbReference type="GO" id="GO:0016709">
    <property type="term" value="F:oxidoreductase activity, acting on paired donors, with incorporation or reduction of molecular oxygen, NAD(P)H as one donor, and incorporation of one atom of oxygen"/>
    <property type="evidence" value="ECO:0007669"/>
    <property type="project" value="UniProtKB-ARBA"/>
</dbReference>
<dbReference type="Gene3D" id="3.50.50.60">
    <property type="entry name" value="FAD/NAD(P)-binding domain"/>
    <property type="match status" value="1"/>
</dbReference>
<dbReference type="Pfam" id="PF01494">
    <property type="entry name" value="FAD_binding_3"/>
    <property type="match status" value="1"/>
</dbReference>
<evidence type="ECO:0000259" key="4">
    <source>
        <dbReference type="Pfam" id="PF01494"/>
    </source>
</evidence>
<proteinExistence type="predicted"/>
<evidence type="ECO:0000256" key="1">
    <source>
        <dbReference type="ARBA" id="ARBA00001974"/>
    </source>
</evidence>
<dbReference type="InterPro" id="IPR002938">
    <property type="entry name" value="FAD-bd"/>
</dbReference>
<evidence type="ECO:0000313" key="6">
    <source>
        <dbReference type="Proteomes" id="UP000053797"/>
    </source>
</evidence>
<keyword evidence="5" id="KW-0503">Monooxygenase</keyword>
<dbReference type="InterPro" id="IPR050641">
    <property type="entry name" value="RIFMO-like"/>
</dbReference>
<dbReference type="Proteomes" id="UP000053797">
    <property type="component" value="Unassembled WGS sequence"/>
</dbReference>
<dbReference type="SUPFAM" id="SSF51905">
    <property type="entry name" value="FAD/NAD(P)-binding domain"/>
    <property type="match status" value="1"/>
</dbReference>
<evidence type="ECO:0000256" key="3">
    <source>
        <dbReference type="ARBA" id="ARBA00022827"/>
    </source>
</evidence>
<dbReference type="RefSeq" id="WP_058264840.1">
    <property type="nucleotide sequence ID" value="NZ_FMYN01000001.1"/>
</dbReference>
<dbReference type="Gene3D" id="3.40.30.120">
    <property type="match status" value="1"/>
</dbReference>
<evidence type="ECO:0000256" key="2">
    <source>
        <dbReference type="ARBA" id="ARBA00022630"/>
    </source>
</evidence>
<gene>
    <name evidence="5" type="ORF">AS033_05040</name>
</gene>
<dbReference type="PANTHER" id="PTHR43004">
    <property type="entry name" value="TRK SYSTEM POTASSIUM UPTAKE PROTEIN"/>
    <property type="match status" value="1"/>
</dbReference>
<keyword evidence="5" id="KW-0560">Oxidoreductase</keyword>
<dbReference type="AlphaFoldDB" id="A0A0V8GKL1"/>
<dbReference type="PRINTS" id="PR00420">
    <property type="entry name" value="RNGMNOXGNASE"/>
</dbReference>
<organism evidence="5 6">
    <name type="scientific">Exiguobacterium indicum</name>
    <dbReference type="NCBI Taxonomy" id="296995"/>
    <lineage>
        <taxon>Bacteria</taxon>
        <taxon>Bacillati</taxon>
        <taxon>Bacillota</taxon>
        <taxon>Bacilli</taxon>
        <taxon>Bacillales</taxon>
        <taxon>Bacillales Family XII. Incertae Sedis</taxon>
        <taxon>Exiguobacterium</taxon>
    </lineage>
</organism>